<sequence>MGISSIKKELRVLDKEALIALIATLYKKNTSARDYLDFYFHPNEQALYLRYQEKVFHAFYPKRGDRYSLKEGKQALREFAKLGPSPALKAELMLFYVETGVDFTNDFGDINQSFYASLESVFLAALKLMQKEDLLGRFAKRAGEVVGATAGIGWGFHDCLAQAYADFYAGELSDPEEDMS</sequence>
<protein>
    <submittedName>
        <fullName evidence="1">Uncharacterized protein</fullName>
    </submittedName>
</protein>
<dbReference type="InterPro" id="IPR046153">
    <property type="entry name" value="DUF6155"/>
</dbReference>
<dbReference type="AlphaFoldDB" id="M7N515"/>
<name>M7N515_9BACT</name>
<accession>M7N515</accession>
<comment type="caution">
    <text evidence="1">The sequence shown here is derived from an EMBL/GenBank/DDBJ whole genome shotgun (WGS) entry which is preliminary data.</text>
</comment>
<evidence type="ECO:0000313" key="1">
    <source>
        <dbReference type="EMBL" id="EMR02296.1"/>
    </source>
</evidence>
<proteinExistence type="predicted"/>
<dbReference type="eggNOG" id="ENOG50336CU">
    <property type="taxonomic scope" value="Bacteria"/>
</dbReference>
<organism evidence="1 2">
    <name type="scientific">Cesiribacter andamanensis AMV16</name>
    <dbReference type="NCBI Taxonomy" id="1279009"/>
    <lineage>
        <taxon>Bacteria</taxon>
        <taxon>Pseudomonadati</taxon>
        <taxon>Bacteroidota</taxon>
        <taxon>Cytophagia</taxon>
        <taxon>Cytophagales</taxon>
        <taxon>Cesiribacteraceae</taxon>
        <taxon>Cesiribacter</taxon>
    </lineage>
</organism>
<reference evidence="1 2" key="1">
    <citation type="journal article" date="2013" name="Genome Announc.">
        <title>Draft Genome Sequence of Cesiribacter andamanensis Strain AMV16T, Isolated from a Soil Sample from a Mud Volcano in the Andaman Islands, India.</title>
        <authorList>
            <person name="Shivaji S."/>
            <person name="Ara S."/>
            <person name="Begum Z."/>
            <person name="Srinivas T.N."/>
            <person name="Singh A."/>
            <person name="Kumar Pinnaka A."/>
        </authorList>
    </citation>
    <scope>NUCLEOTIDE SEQUENCE [LARGE SCALE GENOMIC DNA]</scope>
    <source>
        <strain evidence="1 2">AMV16</strain>
    </source>
</reference>
<keyword evidence="2" id="KW-1185">Reference proteome</keyword>
<dbReference type="EMBL" id="AODQ01000064">
    <property type="protein sequence ID" value="EMR02296.1"/>
    <property type="molecule type" value="Genomic_DNA"/>
</dbReference>
<dbReference type="OrthoDB" id="979203at2"/>
<evidence type="ECO:0000313" key="2">
    <source>
        <dbReference type="Proteomes" id="UP000011910"/>
    </source>
</evidence>
<gene>
    <name evidence="1" type="ORF">ADICEAN_02568</name>
</gene>
<dbReference type="Pfam" id="PF19652">
    <property type="entry name" value="DUF6155"/>
    <property type="match status" value="1"/>
</dbReference>
<dbReference type="STRING" id="1279009.ADICEAN_02568"/>
<dbReference type="Proteomes" id="UP000011910">
    <property type="component" value="Unassembled WGS sequence"/>
</dbReference>
<dbReference type="RefSeq" id="WP_009195958.1">
    <property type="nucleotide sequence ID" value="NZ_AODQ01000064.1"/>
</dbReference>